<accession>A0AB33L297</accession>
<organism evidence="1">
    <name type="scientific">Tenacibaculum sp. Pbs-1</name>
    <dbReference type="NCBI Taxonomy" id="3238748"/>
    <lineage>
        <taxon>Bacteria</taxon>
        <taxon>Pseudomonadati</taxon>
        <taxon>Bacteroidota</taxon>
        <taxon>Flavobacteriia</taxon>
        <taxon>Flavobacteriales</taxon>
        <taxon>Flavobacteriaceae</taxon>
        <taxon>Tenacibaculum</taxon>
    </lineage>
</organism>
<protein>
    <submittedName>
        <fullName evidence="1">Uncharacterized protein</fullName>
    </submittedName>
</protein>
<evidence type="ECO:0000313" key="1">
    <source>
        <dbReference type="EMBL" id="BFP68209.1"/>
    </source>
</evidence>
<dbReference type="AlphaFoldDB" id="A0AB33L297"/>
<gene>
    <name evidence="1" type="ORF">Pbs1_15520</name>
</gene>
<dbReference type="EMBL" id="AP035888">
    <property type="protein sequence ID" value="BFP68209.1"/>
    <property type="molecule type" value="Genomic_DNA"/>
</dbReference>
<reference evidence="1" key="1">
    <citation type="submission" date="2024-08" db="EMBL/GenBank/DDBJ databases">
        <title>Whole genome sequence of Tenacibaculum sp. strain pbs-1 associated with black-spot shell disease in Akoya pearl oysters.</title>
        <authorList>
            <person name="Sakatoku A."/>
            <person name="Suzuki T."/>
            <person name="Hatano K."/>
            <person name="Seki M."/>
            <person name="Tanaka D."/>
            <person name="Nakamura S."/>
            <person name="Suzuki N."/>
            <person name="Isshiki T."/>
        </authorList>
    </citation>
    <scope>NUCLEOTIDE SEQUENCE</scope>
    <source>
        <strain evidence="1">Pbs-1</strain>
    </source>
</reference>
<name>A0AB33L297_9FLAO</name>
<proteinExistence type="predicted"/>
<sequence length="153" mass="17689">MIKMSTVETIEEVIKTGSCDLTSFEKIEEISKPKVSIDGAYLLIYNWPDDPSGANTTIHVDLTYLFIHNNQEYKAITRTKFYDFDVAKFENLPKKYFITEYHKLVEQALMLSKQTIEEKLKEPLSSVIPFSFSREDSILLAINAGYSRQIDYV</sequence>